<organism evidence="2 3">
    <name type="scientific">Lithospermum erythrorhizon</name>
    <name type="common">Purple gromwell</name>
    <name type="synonym">Lithospermum officinale var. erythrorhizon</name>
    <dbReference type="NCBI Taxonomy" id="34254"/>
    <lineage>
        <taxon>Eukaryota</taxon>
        <taxon>Viridiplantae</taxon>
        <taxon>Streptophyta</taxon>
        <taxon>Embryophyta</taxon>
        <taxon>Tracheophyta</taxon>
        <taxon>Spermatophyta</taxon>
        <taxon>Magnoliopsida</taxon>
        <taxon>eudicotyledons</taxon>
        <taxon>Gunneridae</taxon>
        <taxon>Pentapetalae</taxon>
        <taxon>asterids</taxon>
        <taxon>lamiids</taxon>
        <taxon>Boraginales</taxon>
        <taxon>Boraginaceae</taxon>
        <taxon>Boraginoideae</taxon>
        <taxon>Lithospermeae</taxon>
        <taxon>Lithospermum</taxon>
    </lineage>
</organism>
<name>A0AAV3PXP4_LITER</name>
<feature type="region of interest" description="Disordered" evidence="1">
    <location>
        <begin position="1"/>
        <end position="41"/>
    </location>
</feature>
<evidence type="ECO:0000256" key="1">
    <source>
        <dbReference type="SAM" id="MobiDB-lite"/>
    </source>
</evidence>
<sequence>MESINVKVIDAETLADDEDKPDVLPTETDNEADQTNTEPTINPSLNAMIVELNQQLVFRRIILLTTCFISKEEPKDLRAALLDEHWINAMQEELV</sequence>
<reference evidence="2 3" key="1">
    <citation type="submission" date="2024-01" db="EMBL/GenBank/DDBJ databases">
        <title>The complete chloroplast genome sequence of Lithospermum erythrorhizon: insights into the phylogenetic relationship among Boraginaceae species and the maternal lineages of purple gromwells.</title>
        <authorList>
            <person name="Okada T."/>
            <person name="Watanabe K."/>
        </authorList>
    </citation>
    <scope>NUCLEOTIDE SEQUENCE [LARGE SCALE GENOMIC DNA]</scope>
</reference>
<keyword evidence="3" id="KW-1185">Reference proteome</keyword>
<gene>
    <name evidence="2" type="ORF">LIER_13636</name>
</gene>
<comment type="caution">
    <text evidence="2">The sequence shown here is derived from an EMBL/GenBank/DDBJ whole genome shotgun (WGS) entry which is preliminary data.</text>
</comment>
<dbReference type="Proteomes" id="UP001454036">
    <property type="component" value="Unassembled WGS sequence"/>
</dbReference>
<evidence type="ECO:0000313" key="2">
    <source>
        <dbReference type="EMBL" id="GAA0156053.1"/>
    </source>
</evidence>
<proteinExistence type="predicted"/>
<dbReference type="AlphaFoldDB" id="A0AAV3PXP4"/>
<accession>A0AAV3PXP4</accession>
<protein>
    <submittedName>
        <fullName evidence="2">Uncharacterized protein</fullName>
    </submittedName>
</protein>
<evidence type="ECO:0000313" key="3">
    <source>
        <dbReference type="Proteomes" id="UP001454036"/>
    </source>
</evidence>
<dbReference type="EMBL" id="BAABME010002776">
    <property type="protein sequence ID" value="GAA0156053.1"/>
    <property type="molecule type" value="Genomic_DNA"/>
</dbReference>